<reference evidence="1 2" key="1">
    <citation type="submission" date="2019-02" db="EMBL/GenBank/DDBJ databases">
        <title>Deep-cultivation of Planctomycetes and their phenomic and genomic characterization uncovers novel biology.</title>
        <authorList>
            <person name="Wiegand S."/>
            <person name="Jogler M."/>
            <person name="Boedeker C."/>
            <person name="Pinto D."/>
            <person name="Vollmers J."/>
            <person name="Rivas-Marin E."/>
            <person name="Kohn T."/>
            <person name="Peeters S.H."/>
            <person name="Heuer A."/>
            <person name="Rast P."/>
            <person name="Oberbeckmann S."/>
            <person name="Bunk B."/>
            <person name="Jeske O."/>
            <person name="Meyerdierks A."/>
            <person name="Storesund J.E."/>
            <person name="Kallscheuer N."/>
            <person name="Luecker S."/>
            <person name="Lage O.M."/>
            <person name="Pohl T."/>
            <person name="Merkel B.J."/>
            <person name="Hornburger P."/>
            <person name="Mueller R.-W."/>
            <person name="Bruemmer F."/>
            <person name="Labrenz M."/>
            <person name="Spormann A.M."/>
            <person name="Op den Camp H."/>
            <person name="Overmann J."/>
            <person name="Amann R."/>
            <person name="Jetten M.S.M."/>
            <person name="Mascher T."/>
            <person name="Medema M.H."/>
            <person name="Devos D.P."/>
            <person name="Kaster A.-K."/>
            <person name="Ovreas L."/>
            <person name="Rohde M."/>
            <person name="Galperin M.Y."/>
            <person name="Jogler C."/>
        </authorList>
    </citation>
    <scope>NUCLEOTIDE SEQUENCE [LARGE SCALE GENOMIC DNA]</scope>
    <source>
        <strain evidence="1 2">Pan265</strain>
    </source>
</reference>
<dbReference type="OrthoDB" id="291778at2"/>
<protein>
    <recommendedName>
        <fullName evidence="3">Lipoprotein</fullName>
    </recommendedName>
</protein>
<dbReference type="RefSeq" id="WP_145445949.1">
    <property type="nucleotide sequence ID" value="NZ_CP036280.1"/>
</dbReference>
<dbReference type="EMBL" id="CP036280">
    <property type="protein sequence ID" value="QDU71746.1"/>
    <property type="molecule type" value="Genomic_DNA"/>
</dbReference>
<evidence type="ECO:0000313" key="2">
    <source>
        <dbReference type="Proteomes" id="UP000320386"/>
    </source>
</evidence>
<dbReference type="Proteomes" id="UP000320386">
    <property type="component" value="Chromosome"/>
</dbReference>
<proteinExistence type="predicted"/>
<dbReference type="PROSITE" id="PS51257">
    <property type="entry name" value="PROKAR_LIPOPROTEIN"/>
    <property type="match status" value="1"/>
</dbReference>
<organism evidence="1 2">
    <name type="scientific">Mucisphaera calidilacus</name>
    <dbReference type="NCBI Taxonomy" id="2527982"/>
    <lineage>
        <taxon>Bacteria</taxon>
        <taxon>Pseudomonadati</taxon>
        <taxon>Planctomycetota</taxon>
        <taxon>Phycisphaerae</taxon>
        <taxon>Phycisphaerales</taxon>
        <taxon>Phycisphaeraceae</taxon>
        <taxon>Mucisphaera</taxon>
    </lineage>
</organism>
<name>A0A518BXR5_9BACT</name>
<accession>A0A518BXR5</accession>
<evidence type="ECO:0000313" key="1">
    <source>
        <dbReference type="EMBL" id="QDU71746.1"/>
    </source>
</evidence>
<sequence length="365" mass="41430">MRGSRWLLLVVVSFLVSGCFMQPRREVPSDDEIAAFNARQALIDSQKQAVVQPQAYVEPEVAEGPKDVRWIDAHGVGENRPEEPRIEQAVDRVPQDDPERVSLAKEQLGHGPTLRVSPADVERDPLIMALEDSARMLLDPAYAGDGEAMARLSREQRRQVERVRRMLLAMESQAERDGLLDLDLLASDLRGVEDLPVRIRRMALCRSVTGYGVYSPLSSRKLLAGREHPMIVYLELEGVKPEVDEDGFYTARLVEDIRLYERRGGTLVWRQEPIEVVDRSRNRRRDFFVVQMVRLPSNLTVGEYKLKARVKDTVGGTIAEEMIELTVVADPGLIKPEAVSESESERMQQLADQLERMHRVNSTLR</sequence>
<keyword evidence="2" id="KW-1185">Reference proteome</keyword>
<dbReference type="KEGG" id="mcad:Pan265_15990"/>
<gene>
    <name evidence="1" type="ORF">Pan265_15990</name>
</gene>
<dbReference type="AlphaFoldDB" id="A0A518BXR5"/>
<evidence type="ECO:0008006" key="3">
    <source>
        <dbReference type="Google" id="ProtNLM"/>
    </source>
</evidence>